<dbReference type="SUPFAM" id="SSF47807">
    <property type="entry name" value="5' to 3' exonuclease, C-terminal subdomain"/>
    <property type="match status" value="1"/>
</dbReference>
<dbReference type="InterPro" id="IPR006085">
    <property type="entry name" value="XPG_DNA_repair_N"/>
</dbReference>
<dbReference type="InterPro" id="IPR037316">
    <property type="entry name" value="Yen1_H3TH"/>
</dbReference>
<dbReference type="Pfam" id="PF18380">
    <property type="entry name" value="GEN1_C"/>
    <property type="match status" value="1"/>
</dbReference>
<keyword evidence="6" id="KW-0255">Endonuclease</keyword>
<keyword evidence="7" id="KW-1185">Reference proteome</keyword>
<dbReference type="InterPro" id="IPR041177">
    <property type="entry name" value="GEN1_C"/>
</dbReference>
<feature type="domain" description="XPG N-terminal" evidence="5">
    <location>
        <begin position="1"/>
        <end position="94"/>
    </location>
</feature>
<dbReference type="EMBL" id="JNVN01002384">
    <property type="protein sequence ID" value="KHJ32048.1"/>
    <property type="molecule type" value="Genomic_DNA"/>
</dbReference>
<dbReference type="GO" id="GO:0008821">
    <property type="term" value="F:crossover junction DNA endonuclease activity"/>
    <property type="evidence" value="ECO:0007669"/>
    <property type="project" value="InterPro"/>
</dbReference>
<dbReference type="CDD" id="cd09906">
    <property type="entry name" value="H3TH_YEN1"/>
    <property type="match status" value="1"/>
</dbReference>
<comment type="caution">
    <text evidence="6">The sequence shown here is derived from an EMBL/GenBank/DDBJ whole genome shotgun (WGS) entry which is preliminary data.</text>
</comment>
<keyword evidence="1" id="KW-0540">Nuclease</keyword>
<evidence type="ECO:0000256" key="2">
    <source>
        <dbReference type="ARBA" id="ARBA00022801"/>
    </source>
</evidence>
<evidence type="ECO:0000256" key="1">
    <source>
        <dbReference type="ARBA" id="ARBA00022722"/>
    </source>
</evidence>
<dbReference type="AlphaFoldDB" id="A0A0B1P1D8"/>
<dbReference type="Proteomes" id="UP000030854">
    <property type="component" value="Unassembled WGS sequence"/>
</dbReference>
<feature type="domain" description="XPG-I" evidence="4">
    <location>
        <begin position="109"/>
        <end position="185"/>
    </location>
</feature>
<dbReference type="InterPro" id="IPR029060">
    <property type="entry name" value="PIN-like_dom_sf"/>
</dbReference>
<dbReference type="PANTHER" id="PTHR11081">
    <property type="entry name" value="FLAP ENDONUCLEASE FAMILY MEMBER"/>
    <property type="match status" value="1"/>
</dbReference>
<dbReference type="PRINTS" id="PR00853">
    <property type="entry name" value="XPGRADSUPER"/>
</dbReference>
<organism evidence="6 7">
    <name type="scientific">Uncinula necator</name>
    <name type="common">Grape powdery mildew</name>
    <dbReference type="NCBI Taxonomy" id="52586"/>
    <lineage>
        <taxon>Eukaryota</taxon>
        <taxon>Fungi</taxon>
        <taxon>Dikarya</taxon>
        <taxon>Ascomycota</taxon>
        <taxon>Pezizomycotina</taxon>
        <taxon>Leotiomycetes</taxon>
        <taxon>Erysiphales</taxon>
        <taxon>Erysiphaceae</taxon>
        <taxon>Erysiphe</taxon>
    </lineage>
</organism>
<feature type="compositionally biased region" description="Polar residues" evidence="3">
    <location>
        <begin position="773"/>
        <end position="785"/>
    </location>
</feature>
<dbReference type="CDD" id="cd09870">
    <property type="entry name" value="PIN_YEN1"/>
    <property type="match status" value="1"/>
</dbReference>
<dbReference type="FunFam" id="3.40.50.1010:FF:000037">
    <property type="entry name" value="Rad2-like endonuclease, putative (AFU_orthologue AFUA_3G13260)"/>
    <property type="match status" value="1"/>
</dbReference>
<gene>
    <name evidence="6" type="ORF">EV44_g2823</name>
</gene>
<dbReference type="GO" id="GO:0017108">
    <property type="term" value="F:5'-flap endonuclease activity"/>
    <property type="evidence" value="ECO:0007669"/>
    <property type="project" value="TreeGrafter"/>
</dbReference>
<dbReference type="Gene3D" id="1.10.150.20">
    <property type="entry name" value="5' to 3' exonuclease, C-terminal subdomain"/>
    <property type="match status" value="1"/>
</dbReference>
<evidence type="ECO:0000313" key="6">
    <source>
        <dbReference type="EMBL" id="KHJ32048.1"/>
    </source>
</evidence>
<evidence type="ECO:0000313" key="7">
    <source>
        <dbReference type="Proteomes" id="UP000030854"/>
    </source>
</evidence>
<dbReference type="SUPFAM" id="SSF88723">
    <property type="entry name" value="PIN domain-like"/>
    <property type="match status" value="1"/>
</dbReference>
<feature type="compositionally biased region" description="Low complexity" evidence="3">
    <location>
        <begin position="786"/>
        <end position="798"/>
    </location>
</feature>
<dbReference type="Pfam" id="PF00867">
    <property type="entry name" value="XPG_I"/>
    <property type="match status" value="1"/>
</dbReference>
<reference evidence="6 7" key="1">
    <citation type="journal article" date="2014" name="BMC Genomics">
        <title>Adaptive genomic structural variation in the grape powdery mildew pathogen, Erysiphe necator.</title>
        <authorList>
            <person name="Jones L."/>
            <person name="Riaz S."/>
            <person name="Morales-Cruz A."/>
            <person name="Amrine K.C."/>
            <person name="McGuire B."/>
            <person name="Gubler W.D."/>
            <person name="Walker M.A."/>
            <person name="Cantu D."/>
        </authorList>
    </citation>
    <scope>NUCLEOTIDE SEQUENCE [LARGE SCALE GENOMIC DNA]</scope>
    <source>
        <strain evidence="7">c</strain>
    </source>
</reference>
<dbReference type="PANTHER" id="PTHR11081:SF75">
    <property type="entry name" value="ENDONUCLEASE, PUTATIVE (AFU_ORTHOLOGUE AFUA_3G13260)-RELATED"/>
    <property type="match status" value="1"/>
</dbReference>
<evidence type="ECO:0000259" key="4">
    <source>
        <dbReference type="SMART" id="SM00484"/>
    </source>
</evidence>
<dbReference type="STRING" id="52586.A0A0B1P1D8"/>
<dbReference type="Gene3D" id="3.40.50.1010">
    <property type="entry name" value="5'-nuclease"/>
    <property type="match status" value="2"/>
</dbReference>
<evidence type="ECO:0000256" key="3">
    <source>
        <dbReference type="SAM" id="MobiDB-lite"/>
    </source>
</evidence>
<dbReference type="InterPro" id="IPR006084">
    <property type="entry name" value="XPG/Rad2"/>
</dbReference>
<protein>
    <submittedName>
        <fullName evidence="6">Putative flap structure-specific endonuclease protein</fullName>
    </submittedName>
</protein>
<accession>A0A0B1P1D8</accession>
<dbReference type="InterPro" id="IPR036279">
    <property type="entry name" value="5-3_exonuclease_C_sf"/>
</dbReference>
<dbReference type="Pfam" id="PF00752">
    <property type="entry name" value="XPG_N"/>
    <property type="match status" value="1"/>
</dbReference>
<feature type="region of interest" description="Disordered" evidence="3">
    <location>
        <begin position="756"/>
        <end position="813"/>
    </location>
</feature>
<dbReference type="HOGENOM" id="CLU_007575_0_0_1"/>
<dbReference type="GO" id="GO:0006281">
    <property type="term" value="P:DNA repair"/>
    <property type="evidence" value="ECO:0007669"/>
    <property type="project" value="UniProtKB-ARBA"/>
</dbReference>
<feature type="region of interest" description="Disordered" evidence="3">
    <location>
        <begin position="510"/>
        <end position="541"/>
    </location>
</feature>
<proteinExistence type="predicted"/>
<name>A0A0B1P1D8_UNCNE</name>
<feature type="compositionally biased region" description="Basic and acidic residues" evidence="3">
    <location>
        <begin position="756"/>
        <end position="772"/>
    </location>
</feature>
<sequence length="869" mass="97078">MGIKGIYGEIGAGERIALSKMAVEKYEKTGRPLRIAIDVAIWQFQIQAGRSGSGPAIRTLYYRLLRLIALTIHPLFVFDGPNKPPFKRKKRTGNNGDTISNMLTKQLLQLFGFPYHYAPGEAEAECALLQQNGVVDAVLSEDIDTLMFGSEICLRNWSSEDSKGNKAPTHVSAYYKKDVSDKYGLDREGMILIALMSGGDYITEGIPGCGIKLACEAARAGFGKTLCQLARSDTAGYKLWRETLSQEINTNSGKLFKKKHTSLKIPENFPDIDVLGYYTHPVVSNAAKVLKLKEEIEWHGNVDVPGLRRFVAEAFEWKYRSGAIRFIRGIAPALLIHKLMLRGDTPDSDFSDVILTAMYETEIVRNICGRRKHFSSDGIDELRLIFHPLDVVGINLDMEQEEPKNDFGRNGLAPRNSEGIEEYLSNEDDDRPGVSTRKSSTLYDPTLPDKLWVPRTIARIGIPLMVEDYEDALQDPRKFLKAKSASKKAMANKNFPSEICAKNTKLSKLKDVPRASSKSKKLKSCSSTRPESSPCFDTESQDYLSSEPEIKNLANIPAKLAKSENPKTKSASLISKRSNTNTKSKVFEIEKTNQNSMKSSAFNRIDKFPNQTYGKKEKCIEAKKSPISIETNSSFPNKLSSADKIYKTKSSPVFQINGNCNSNKKSKTNGKNSYDYIYLSGLDNDSSILSHLEDKSHSSRSSSPELPDISTLSLQCRKKIAKILENPPSTQSPVKTSNISNSIRFSSSHINKIHDHLRNDSKSNPKVNHEQKTPGNAKNLLNMTALSSSSPLSDSNSLAQPHNISQHTTPPRKRTILLRKSLPGTWKVVDSDDHISNIKLHNYSDPNEKNIRRVCWRMSEIELLDMTDN</sequence>
<feature type="compositionally biased region" description="Polar residues" evidence="3">
    <location>
        <begin position="799"/>
        <end position="809"/>
    </location>
</feature>
<keyword evidence="2" id="KW-0378">Hydrolase</keyword>
<dbReference type="SMART" id="SM00485">
    <property type="entry name" value="XPGN"/>
    <property type="match status" value="1"/>
</dbReference>
<dbReference type="InterPro" id="IPR006086">
    <property type="entry name" value="XPG-I_dom"/>
</dbReference>
<evidence type="ECO:0000259" key="5">
    <source>
        <dbReference type="SMART" id="SM00485"/>
    </source>
</evidence>
<dbReference type="OMA" id="CHSSHEH"/>
<dbReference type="SMART" id="SM00484">
    <property type="entry name" value="XPGI"/>
    <property type="match status" value="1"/>
</dbReference>